<accession>A0A6A6QJV8</accession>
<protein>
    <recommendedName>
        <fullName evidence="5">RGS domain-containing protein</fullName>
    </recommendedName>
</protein>
<keyword evidence="2" id="KW-0812">Transmembrane</keyword>
<feature type="transmembrane region" description="Helical" evidence="2">
    <location>
        <begin position="94"/>
        <end position="116"/>
    </location>
</feature>
<evidence type="ECO:0000256" key="2">
    <source>
        <dbReference type="SAM" id="Phobius"/>
    </source>
</evidence>
<dbReference type="AlphaFoldDB" id="A0A6A6QJV8"/>
<keyword evidence="4" id="KW-1185">Reference proteome</keyword>
<evidence type="ECO:0000256" key="1">
    <source>
        <dbReference type="SAM" id="MobiDB-lite"/>
    </source>
</evidence>
<feature type="transmembrane region" description="Helical" evidence="2">
    <location>
        <begin position="60"/>
        <end position="82"/>
    </location>
</feature>
<dbReference type="OrthoDB" id="5313079at2759"/>
<sequence length="550" mass="62571">MASLILRQTVATRELNGGRANLDALGIFYVLVAIVYSLFVAVEIYLLHRHRSNHSIRIRGFNVLIGSVSMLHVYLVLVLLAYPENGNWPCVAEYWIMSVFLPLGMALFQAANARLLKYYESQARLARNYTEGARKKRVIWSPKGLLEAYLRLDAAAKTYVGIILGLAISFIPSTILYFGSRRFHRSYGFFGHVADQTSCRRGAEWVPSIFLQLFWTTIFGPYLLWKIRKVNDVHYWAWQTRLAIIAGLPGTPLWLAFTYTKIPAMLTINKYFPTSGWFLPCLITIQQVTFILPLWDAYKSALNPSRRTSTSSLTSHTSHISSSSSATLKHKGSMQALEYVIKHNIEPLISWAARKEFTAENMVFLREVRNFRQRWDRSLEHPQHQTQPSPSSLGKEIDKQPKAGPSSITAQQRRQQFTEASLIFFTLINPFTAETPINIEYKVFRHLQSLFSSVVFDPYECDTISEHSKRENVVCPWEDDALMLGGLLGRADSVKSESGMGIDHVPKDFEVGIFDAAFESIKYLVFTNTWPRYVEAERARGALGGKCLEG</sequence>
<dbReference type="EMBL" id="MU004194">
    <property type="protein sequence ID" value="KAF2492512.1"/>
    <property type="molecule type" value="Genomic_DNA"/>
</dbReference>
<dbReference type="Proteomes" id="UP000799750">
    <property type="component" value="Unassembled WGS sequence"/>
</dbReference>
<feature type="transmembrane region" description="Helical" evidence="2">
    <location>
        <begin position="27"/>
        <end position="48"/>
    </location>
</feature>
<evidence type="ECO:0000313" key="3">
    <source>
        <dbReference type="EMBL" id="KAF2492512.1"/>
    </source>
</evidence>
<keyword evidence="2" id="KW-1133">Transmembrane helix</keyword>
<keyword evidence="2" id="KW-0472">Membrane</keyword>
<evidence type="ECO:0000313" key="4">
    <source>
        <dbReference type="Proteomes" id="UP000799750"/>
    </source>
</evidence>
<evidence type="ECO:0008006" key="5">
    <source>
        <dbReference type="Google" id="ProtNLM"/>
    </source>
</evidence>
<feature type="region of interest" description="Disordered" evidence="1">
    <location>
        <begin position="379"/>
        <end position="411"/>
    </location>
</feature>
<feature type="transmembrane region" description="Helical" evidence="2">
    <location>
        <begin position="236"/>
        <end position="257"/>
    </location>
</feature>
<feature type="transmembrane region" description="Helical" evidence="2">
    <location>
        <begin position="205"/>
        <end position="224"/>
    </location>
</feature>
<gene>
    <name evidence="3" type="ORF">BU16DRAFT_564963</name>
</gene>
<proteinExistence type="predicted"/>
<reference evidence="3" key="1">
    <citation type="journal article" date="2020" name="Stud. Mycol.">
        <title>101 Dothideomycetes genomes: a test case for predicting lifestyles and emergence of pathogens.</title>
        <authorList>
            <person name="Haridas S."/>
            <person name="Albert R."/>
            <person name="Binder M."/>
            <person name="Bloem J."/>
            <person name="Labutti K."/>
            <person name="Salamov A."/>
            <person name="Andreopoulos B."/>
            <person name="Baker S."/>
            <person name="Barry K."/>
            <person name="Bills G."/>
            <person name="Bluhm B."/>
            <person name="Cannon C."/>
            <person name="Castanera R."/>
            <person name="Culley D."/>
            <person name="Daum C."/>
            <person name="Ezra D."/>
            <person name="Gonzalez J."/>
            <person name="Henrissat B."/>
            <person name="Kuo A."/>
            <person name="Liang C."/>
            <person name="Lipzen A."/>
            <person name="Lutzoni F."/>
            <person name="Magnuson J."/>
            <person name="Mondo S."/>
            <person name="Nolan M."/>
            <person name="Ohm R."/>
            <person name="Pangilinan J."/>
            <person name="Park H.-J."/>
            <person name="Ramirez L."/>
            <person name="Alfaro M."/>
            <person name="Sun H."/>
            <person name="Tritt A."/>
            <person name="Yoshinaga Y."/>
            <person name="Zwiers L.-H."/>
            <person name="Turgeon B."/>
            <person name="Goodwin S."/>
            <person name="Spatafora J."/>
            <person name="Crous P."/>
            <person name="Grigoriev I."/>
        </authorList>
    </citation>
    <scope>NUCLEOTIDE SEQUENCE</scope>
    <source>
        <strain evidence="3">CBS 269.34</strain>
    </source>
</reference>
<feature type="transmembrane region" description="Helical" evidence="2">
    <location>
        <begin position="159"/>
        <end position="179"/>
    </location>
</feature>
<name>A0A6A6QJV8_9PEZI</name>
<organism evidence="3 4">
    <name type="scientific">Lophium mytilinum</name>
    <dbReference type="NCBI Taxonomy" id="390894"/>
    <lineage>
        <taxon>Eukaryota</taxon>
        <taxon>Fungi</taxon>
        <taxon>Dikarya</taxon>
        <taxon>Ascomycota</taxon>
        <taxon>Pezizomycotina</taxon>
        <taxon>Dothideomycetes</taxon>
        <taxon>Pleosporomycetidae</taxon>
        <taxon>Mytilinidiales</taxon>
        <taxon>Mytilinidiaceae</taxon>
        <taxon>Lophium</taxon>
    </lineage>
</organism>